<evidence type="ECO:0000256" key="6">
    <source>
        <dbReference type="ARBA" id="ARBA00023125"/>
    </source>
</evidence>
<dbReference type="Gene3D" id="4.10.1100.10">
    <property type="entry name" value="Transcription factor, SBP-box domain"/>
    <property type="match status" value="1"/>
</dbReference>
<evidence type="ECO:0000256" key="1">
    <source>
        <dbReference type="ARBA" id="ARBA00004123"/>
    </source>
</evidence>
<dbReference type="InterPro" id="IPR004333">
    <property type="entry name" value="SBP_dom"/>
</dbReference>
<keyword evidence="6" id="KW-0238">DNA-binding</keyword>
<keyword evidence="14" id="KW-1185">Reference proteome</keyword>
<keyword evidence="3 10" id="KW-0863">Zinc-finger</keyword>
<dbReference type="GO" id="GO:0008270">
    <property type="term" value="F:zinc ion binding"/>
    <property type="evidence" value="ECO:0007669"/>
    <property type="project" value="UniProtKB-KW"/>
</dbReference>
<dbReference type="Proteomes" id="UP001634393">
    <property type="component" value="Unassembled WGS sequence"/>
</dbReference>
<evidence type="ECO:0000256" key="3">
    <source>
        <dbReference type="ARBA" id="ARBA00022771"/>
    </source>
</evidence>
<dbReference type="GO" id="GO:0003677">
    <property type="term" value="F:DNA binding"/>
    <property type="evidence" value="ECO:0007669"/>
    <property type="project" value="UniProtKB-KW"/>
</dbReference>
<keyword evidence="2" id="KW-0479">Metal-binding</keyword>
<gene>
    <name evidence="13" type="ORF">ACJIZ3_020027</name>
</gene>
<dbReference type="GO" id="GO:0005634">
    <property type="term" value="C:nucleus"/>
    <property type="evidence" value="ECO:0007669"/>
    <property type="project" value="UniProtKB-SubCell"/>
</dbReference>
<dbReference type="PROSITE" id="PS51141">
    <property type="entry name" value="ZF_SBP"/>
    <property type="match status" value="1"/>
</dbReference>
<dbReference type="SUPFAM" id="SSF103612">
    <property type="entry name" value="SBT domain"/>
    <property type="match status" value="1"/>
</dbReference>
<dbReference type="InterPro" id="IPR044817">
    <property type="entry name" value="SBP-like"/>
</dbReference>
<accession>A0ABD3SI19</accession>
<evidence type="ECO:0000256" key="4">
    <source>
        <dbReference type="ARBA" id="ARBA00022833"/>
    </source>
</evidence>
<feature type="compositionally biased region" description="Polar residues" evidence="11">
    <location>
        <begin position="265"/>
        <end position="276"/>
    </location>
</feature>
<evidence type="ECO:0000313" key="13">
    <source>
        <dbReference type="EMBL" id="KAL3823998.1"/>
    </source>
</evidence>
<keyword evidence="4" id="KW-0862">Zinc</keyword>
<dbReference type="EMBL" id="JBJXBP010000006">
    <property type="protein sequence ID" value="KAL3823998.1"/>
    <property type="molecule type" value="Genomic_DNA"/>
</dbReference>
<reference evidence="13 14" key="1">
    <citation type="submission" date="2024-12" db="EMBL/GenBank/DDBJ databases">
        <title>The unique morphological basis and parallel evolutionary history of personate flowers in Penstemon.</title>
        <authorList>
            <person name="Depatie T.H."/>
            <person name="Wessinger C.A."/>
        </authorList>
    </citation>
    <scope>NUCLEOTIDE SEQUENCE [LARGE SCALE GENOMIC DNA]</scope>
    <source>
        <strain evidence="13">WTNN_2</strain>
        <tissue evidence="13">Leaf</tissue>
    </source>
</reference>
<dbReference type="Pfam" id="PF03110">
    <property type="entry name" value="SBP"/>
    <property type="match status" value="1"/>
</dbReference>
<evidence type="ECO:0000313" key="14">
    <source>
        <dbReference type="Proteomes" id="UP001634393"/>
    </source>
</evidence>
<dbReference type="InterPro" id="IPR036893">
    <property type="entry name" value="SBP_sf"/>
</dbReference>
<keyword evidence="7" id="KW-0804">Transcription</keyword>
<feature type="domain" description="SBP-type" evidence="12">
    <location>
        <begin position="72"/>
        <end position="149"/>
    </location>
</feature>
<comment type="function">
    <text evidence="9">Probable transcriptional factor. Binds to the promoter of the SQUAMOSA gene.</text>
</comment>
<organism evidence="13 14">
    <name type="scientific">Penstemon smallii</name>
    <dbReference type="NCBI Taxonomy" id="265156"/>
    <lineage>
        <taxon>Eukaryota</taxon>
        <taxon>Viridiplantae</taxon>
        <taxon>Streptophyta</taxon>
        <taxon>Embryophyta</taxon>
        <taxon>Tracheophyta</taxon>
        <taxon>Spermatophyta</taxon>
        <taxon>Magnoliopsida</taxon>
        <taxon>eudicotyledons</taxon>
        <taxon>Gunneridae</taxon>
        <taxon>Pentapetalae</taxon>
        <taxon>asterids</taxon>
        <taxon>lamiids</taxon>
        <taxon>Lamiales</taxon>
        <taxon>Plantaginaceae</taxon>
        <taxon>Cheloneae</taxon>
        <taxon>Penstemon</taxon>
    </lineage>
</organism>
<keyword evidence="8" id="KW-0539">Nucleus</keyword>
<dbReference type="PANTHER" id="PTHR31251:SF160">
    <property type="entry name" value="SBP-TYPE DOMAIN-CONTAINING PROTEIN"/>
    <property type="match status" value="1"/>
</dbReference>
<dbReference type="FunFam" id="4.10.1100.10:FF:000001">
    <property type="entry name" value="Squamosa promoter-binding-like protein 14"/>
    <property type="match status" value="1"/>
</dbReference>
<name>A0ABD3SI19_9LAMI</name>
<protein>
    <recommendedName>
        <fullName evidence="12">SBP-type domain-containing protein</fullName>
    </recommendedName>
</protein>
<comment type="caution">
    <text evidence="13">The sequence shown here is derived from an EMBL/GenBank/DDBJ whole genome shotgun (WGS) entry which is preliminary data.</text>
</comment>
<evidence type="ECO:0000256" key="8">
    <source>
        <dbReference type="ARBA" id="ARBA00023242"/>
    </source>
</evidence>
<evidence type="ECO:0000259" key="12">
    <source>
        <dbReference type="PROSITE" id="PS51141"/>
    </source>
</evidence>
<keyword evidence="5" id="KW-0805">Transcription regulation</keyword>
<sequence length="319" mass="35774">MEPFSYAFEGKDLIFTDNIEFTMDGVMRSRNVLGAPKVSNGSQFSIEDSVFSSLERSVCAKRARVTNFQSQNLICQVYGCNKDLSSSKDYYKRHKVCEVHSKTSVVNVNGIQQRFCQQCSRFHILAEFDEDKRSCRKRLAGHNERRRKPQLDTHFGCGSDLSSTSLLFSEIIPDDFFGQQCIKLEEEPHEMKFGYSFPKSLLYSHNIGKRYPSKICLNEPLSIQELSEGSNSSYALSLLSAQSQTSSKNSAGISINHTLVSNQISPTTSAGMENPQNEPPHNAPNTVDLVQLSLHLQRIEEQKHSAQVKMGNGVLSTIT</sequence>
<evidence type="ECO:0000256" key="5">
    <source>
        <dbReference type="ARBA" id="ARBA00023015"/>
    </source>
</evidence>
<evidence type="ECO:0000256" key="2">
    <source>
        <dbReference type="ARBA" id="ARBA00022723"/>
    </source>
</evidence>
<dbReference type="PANTHER" id="PTHR31251">
    <property type="entry name" value="SQUAMOSA PROMOTER-BINDING-LIKE PROTEIN 4"/>
    <property type="match status" value="1"/>
</dbReference>
<evidence type="ECO:0000256" key="7">
    <source>
        <dbReference type="ARBA" id="ARBA00023163"/>
    </source>
</evidence>
<comment type="subcellular location">
    <subcellularLocation>
        <location evidence="1">Nucleus</location>
    </subcellularLocation>
</comment>
<evidence type="ECO:0000256" key="11">
    <source>
        <dbReference type="SAM" id="MobiDB-lite"/>
    </source>
</evidence>
<evidence type="ECO:0000256" key="9">
    <source>
        <dbReference type="ARBA" id="ARBA00056472"/>
    </source>
</evidence>
<dbReference type="AlphaFoldDB" id="A0ABD3SI19"/>
<feature type="region of interest" description="Disordered" evidence="11">
    <location>
        <begin position="265"/>
        <end position="285"/>
    </location>
</feature>
<proteinExistence type="predicted"/>
<evidence type="ECO:0000256" key="10">
    <source>
        <dbReference type="PROSITE-ProRule" id="PRU00470"/>
    </source>
</evidence>